<dbReference type="EC" id="2.7.7.49" evidence="1"/>
<keyword evidence="2" id="KW-0645">Protease</keyword>
<dbReference type="Gene3D" id="3.10.10.10">
    <property type="entry name" value="HIV Type 1 Reverse Transcriptase, subunit A, domain 1"/>
    <property type="match status" value="1"/>
</dbReference>
<evidence type="ECO:0000256" key="5">
    <source>
        <dbReference type="ARBA" id="ARBA00022722"/>
    </source>
</evidence>
<dbReference type="FunFam" id="3.10.20.370:FF:000001">
    <property type="entry name" value="Retrovirus-related Pol polyprotein from transposon 17.6-like protein"/>
    <property type="match status" value="1"/>
</dbReference>
<dbReference type="PROSITE" id="PS50158">
    <property type="entry name" value="ZF_CCHC"/>
    <property type="match status" value="1"/>
</dbReference>
<dbReference type="SMART" id="SM00343">
    <property type="entry name" value="ZnF_C2HC"/>
    <property type="match status" value="1"/>
</dbReference>
<dbReference type="Gene3D" id="3.30.70.270">
    <property type="match status" value="2"/>
</dbReference>
<dbReference type="SUPFAM" id="SSF56672">
    <property type="entry name" value="DNA/RNA polymerases"/>
    <property type="match status" value="1"/>
</dbReference>
<dbReference type="InterPro" id="IPR000477">
    <property type="entry name" value="RT_dom"/>
</dbReference>
<dbReference type="InterPro" id="IPR043502">
    <property type="entry name" value="DNA/RNA_pol_sf"/>
</dbReference>
<keyword evidence="6" id="KW-0255">Endonuclease</keyword>
<dbReference type="GO" id="GO:0003677">
    <property type="term" value="F:DNA binding"/>
    <property type="evidence" value="ECO:0007669"/>
    <property type="project" value="UniProtKB-KW"/>
</dbReference>
<accession>A0A0C2MJG8</accession>
<dbReference type="OrthoDB" id="8948897at2759"/>
<proteinExistence type="predicted"/>
<dbReference type="InterPro" id="IPR012337">
    <property type="entry name" value="RNaseH-like_sf"/>
</dbReference>
<dbReference type="PROSITE" id="PS50994">
    <property type="entry name" value="INTEGRASE"/>
    <property type="match status" value="1"/>
</dbReference>
<keyword evidence="9" id="KW-0863">Zinc-finger</keyword>
<dbReference type="PANTHER" id="PTHR37984:SF5">
    <property type="entry name" value="PROTEIN NYNRIN-LIKE"/>
    <property type="match status" value="1"/>
</dbReference>
<reference evidence="13 14" key="1">
    <citation type="journal article" date="2014" name="Genome Biol. Evol.">
        <title>The genome of the myxosporean Thelohanellus kitauei shows adaptations to nutrient acquisition within its fish host.</title>
        <authorList>
            <person name="Yang Y."/>
            <person name="Xiong J."/>
            <person name="Zhou Z."/>
            <person name="Huo F."/>
            <person name="Miao W."/>
            <person name="Ran C."/>
            <person name="Liu Y."/>
            <person name="Zhang J."/>
            <person name="Feng J."/>
            <person name="Wang M."/>
            <person name="Wang M."/>
            <person name="Wang L."/>
            <person name="Yao B."/>
        </authorList>
    </citation>
    <scope>NUCLEOTIDE SEQUENCE [LARGE SCALE GENOMIC DNA]</scope>
    <source>
        <strain evidence="13">Wuqing</strain>
    </source>
</reference>
<dbReference type="Pfam" id="PF13975">
    <property type="entry name" value="gag-asp_proteas"/>
    <property type="match status" value="1"/>
</dbReference>
<evidence type="ECO:0000256" key="1">
    <source>
        <dbReference type="ARBA" id="ARBA00012493"/>
    </source>
</evidence>
<protein>
    <recommendedName>
        <fullName evidence="1">RNA-directed DNA polymerase</fullName>
        <ecNumber evidence="1">2.7.7.49</ecNumber>
    </recommendedName>
</protein>
<dbReference type="InterPro" id="IPR041373">
    <property type="entry name" value="RT_RNaseH"/>
</dbReference>
<dbReference type="Proteomes" id="UP000031668">
    <property type="component" value="Unassembled WGS sequence"/>
</dbReference>
<comment type="caution">
    <text evidence="13">The sequence shown here is derived from an EMBL/GenBank/DDBJ whole genome shotgun (WGS) entry which is preliminary data.</text>
</comment>
<evidence type="ECO:0000256" key="7">
    <source>
        <dbReference type="ARBA" id="ARBA00022801"/>
    </source>
</evidence>
<feature type="domain" description="CCHC-type" evidence="10">
    <location>
        <begin position="212"/>
        <end position="226"/>
    </location>
</feature>
<dbReference type="Pfam" id="PF17921">
    <property type="entry name" value="Integrase_H2C2"/>
    <property type="match status" value="1"/>
</dbReference>
<evidence type="ECO:0000256" key="6">
    <source>
        <dbReference type="ARBA" id="ARBA00022759"/>
    </source>
</evidence>
<evidence type="ECO:0000256" key="2">
    <source>
        <dbReference type="ARBA" id="ARBA00022670"/>
    </source>
</evidence>
<dbReference type="Gene3D" id="3.30.420.10">
    <property type="entry name" value="Ribonuclease H-like superfamily/Ribonuclease H"/>
    <property type="match status" value="1"/>
</dbReference>
<dbReference type="CDD" id="cd01647">
    <property type="entry name" value="RT_LTR"/>
    <property type="match status" value="1"/>
</dbReference>
<dbReference type="GO" id="GO:0008270">
    <property type="term" value="F:zinc ion binding"/>
    <property type="evidence" value="ECO:0007669"/>
    <property type="project" value="UniProtKB-KW"/>
</dbReference>
<dbReference type="FunFam" id="3.30.420.10:FF:000032">
    <property type="entry name" value="Retrovirus-related Pol polyprotein from transposon 297-like Protein"/>
    <property type="match status" value="1"/>
</dbReference>
<keyword evidence="4" id="KW-0548">Nucleotidyltransferase</keyword>
<dbReference type="Gene3D" id="2.40.70.10">
    <property type="entry name" value="Acid Proteases"/>
    <property type="match status" value="1"/>
</dbReference>
<evidence type="ECO:0000259" key="11">
    <source>
        <dbReference type="PROSITE" id="PS50878"/>
    </source>
</evidence>
<dbReference type="EMBL" id="JWZT01005265">
    <property type="protein sequence ID" value="KII61761.1"/>
    <property type="molecule type" value="Genomic_DNA"/>
</dbReference>
<dbReference type="InterPro" id="IPR036875">
    <property type="entry name" value="Znf_CCHC_sf"/>
</dbReference>
<keyword evidence="8" id="KW-0695">RNA-directed DNA polymerase</keyword>
<evidence type="ECO:0000313" key="14">
    <source>
        <dbReference type="Proteomes" id="UP000031668"/>
    </source>
</evidence>
<evidence type="ECO:0000256" key="9">
    <source>
        <dbReference type="PROSITE-ProRule" id="PRU00047"/>
    </source>
</evidence>
<dbReference type="Pfam" id="PF17917">
    <property type="entry name" value="RT_RNaseH"/>
    <property type="match status" value="1"/>
</dbReference>
<dbReference type="FunFam" id="3.10.10.10:FF:000007">
    <property type="entry name" value="Retrovirus-related Pol polyprotein from transposon 17.6-like Protein"/>
    <property type="match status" value="1"/>
</dbReference>
<keyword evidence="9" id="KW-0479">Metal-binding</keyword>
<dbReference type="SUPFAM" id="SSF53098">
    <property type="entry name" value="Ribonuclease H-like"/>
    <property type="match status" value="1"/>
</dbReference>
<dbReference type="FunFam" id="3.30.70.270:FF:000020">
    <property type="entry name" value="Transposon Tf2-6 polyprotein-like Protein"/>
    <property type="match status" value="1"/>
</dbReference>
<keyword evidence="7" id="KW-0378">Hydrolase</keyword>
<dbReference type="GO" id="GO:0003964">
    <property type="term" value="F:RNA-directed DNA polymerase activity"/>
    <property type="evidence" value="ECO:0007669"/>
    <property type="project" value="UniProtKB-KW"/>
</dbReference>
<dbReference type="CDD" id="cd09274">
    <property type="entry name" value="RNase_HI_RT_Ty3"/>
    <property type="match status" value="1"/>
</dbReference>
<keyword evidence="14" id="KW-1185">Reference proteome</keyword>
<dbReference type="GO" id="GO:0006508">
    <property type="term" value="P:proteolysis"/>
    <property type="evidence" value="ECO:0007669"/>
    <property type="project" value="UniProtKB-KW"/>
</dbReference>
<organism evidence="13 14">
    <name type="scientific">Thelohanellus kitauei</name>
    <name type="common">Myxosporean</name>
    <dbReference type="NCBI Taxonomy" id="669202"/>
    <lineage>
        <taxon>Eukaryota</taxon>
        <taxon>Metazoa</taxon>
        <taxon>Cnidaria</taxon>
        <taxon>Myxozoa</taxon>
        <taxon>Myxosporea</taxon>
        <taxon>Bivalvulida</taxon>
        <taxon>Platysporina</taxon>
        <taxon>Myxobolidae</taxon>
        <taxon>Thelohanellus</taxon>
    </lineage>
</organism>
<dbReference type="GO" id="GO:0004190">
    <property type="term" value="F:aspartic-type endopeptidase activity"/>
    <property type="evidence" value="ECO:0007669"/>
    <property type="project" value="UniProtKB-KW"/>
</dbReference>
<dbReference type="GO" id="GO:0015074">
    <property type="term" value="P:DNA integration"/>
    <property type="evidence" value="ECO:0007669"/>
    <property type="project" value="InterPro"/>
</dbReference>
<dbReference type="InterPro" id="IPR036397">
    <property type="entry name" value="RNaseH_sf"/>
</dbReference>
<keyword evidence="5" id="KW-0540">Nuclease</keyword>
<dbReference type="PROSITE" id="PS50878">
    <property type="entry name" value="RT_POL"/>
    <property type="match status" value="1"/>
</dbReference>
<dbReference type="PANTHER" id="PTHR37984">
    <property type="entry name" value="PROTEIN CBG26694"/>
    <property type="match status" value="1"/>
</dbReference>
<dbReference type="FunFam" id="1.10.340.70:FF:000001">
    <property type="entry name" value="Retrovirus-related Pol polyprotein from transposon gypsy-like Protein"/>
    <property type="match status" value="1"/>
</dbReference>
<sequence length="1344" mass="154120">MSNKSDLQLAWSGRNISKIPPFSGKCFTAWLKKFELACRMDGIKGEDRKDTLLIALELEVHNEVTSLKWDQCKYEDLVKNLEARFLPVDDKRLRSAQLLEVRKLPSQTFREYASSIIQLASVAMASEPDPAFLISIFTNGLEDESLKSVIETHDVQTLWDAAKLCEKHEHRSRQRVCAANISTDRLSIVERKLDELATQMANVGFNKSSNVCFGCGRRGHLARNCRFSNRRFDRQFATTDKYGRSANYRRNPTTIRGRINGVDSECLIDTGSEISLLKYDLFENFKIISTLHTIKADIKTANNGKIDAAGLVEATIQIGEAIFCHNFVVSRSLFCDCILGNDFLTKYKSIISFDDRFIKIGPTTVLMTCPIKTQTKAGTERNNDIQLINCTRLHPEIYSKLSKILSHHKNVFATHSLDLGCYNGIKHRIETDDSRPIRQQTRRIPIHYENDVKNILEDMVNAGVIRKSKSPWASPLVVTHKKNGEIRLCVDFRKLNAVTIPDSHPLPRIDYTLDCLNGASVFSTLDLASGYWQIKVDENDAPKTAFTTPFGFYEFVTMPFGLINAPATFQRAMENALSAFLNKNLLIYLDDIIIFSQNEEEHLDHINEVLSVIESLNLKLRKEKCQFFKTDIKYLGFVISAQGIRTDPDKLKCIAEWKKPNCRKDLLSFLGFTSYYRQFIKDLAHSEVKLRDLTRKHQTWDWTEAHDAAFEKIRSQIMSSPLLHYPCRKKMFILDCDASERALGAVLSQVDENGEYVIQFASRSLAKSEKNYSTTKKELLAIIWSIKKFKPYLVGAHFKIRSDHKPLDGLIKTSDQEGQLARWMEFLNQFDFEILYRPGADHSNADGLSRSCFAVNMYEELSIFSKDEFISEQLKDENLSWIRRIIENKEVATNQGELNLIKKTLLNLKNYLLIREGILVRRYDKQEYAAFRVLIPNSLISMIIKAAHDHMGHTGFKRTADQIMSRFFWPGMRTDIKNWISSCHECSSHNPPWKLTKAPLKSIDSSRVGELVAMDIIGPLPRVREFRYILTIIDHYSKWLTAIPLGQTDAKTVTEHFVKNFLYIFGIPNSLLTDQGSNFESDLMKHMANSFNIKKIRTTPYHPQGDGITERANRTIIQMVSKSIQNDDEWPDSLPSLCFAYNTSLNDTTGVSPFEIIFNRPPILPLDALLGWSIKDNYLWRGDRLKKALKLVKDTMRDARNHQKYYYDRNCYDKKFNAGDKVWVNYPKADGDNVSKKFSAAWRGPYQIISVSEPNLLVSIDGKDKNIHKNRCKLARERNANLIDKVEGPKNEITPPTESLQPTIVEDSPECINVTFPRSRYGRVIRPPERFGQPNEIPTFLGEE</sequence>
<dbReference type="InterPro" id="IPR050951">
    <property type="entry name" value="Retrovirus_Pol_polyprotein"/>
</dbReference>
<dbReference type="Gene3D" id="2.30.30.850">
    <property type="match status" value="1"/>
</dbReference>
<keyword evidence="3" id="KW-0808">Transferase</keyword>
<dbReference type="InterPro" id="IPR001878">
    <property type="entry name" value="Znf_CCHC"/>
</dbReference>
<dbReference type="SUPFAM" id="SSF57756">
    <property type="entry name" value="Retrovirus zinc finger-like domains"/>
    <property type="match status" value="1"/>
</dbReference>
<dbReference type="SUPFAM" id="SSF50630">
    <property type="entry name" value="Acid proteases"/>
    <property type="match status" value="1"/>
</dbReference>
<dbReference type="InterPro" id="IPR021109">
    <property type="entry name" value="Peptidase_aspartic_dom_sf"/>
</dbReference>
<evidence type="ECO:0000256" key="4">
    <source>
        <dbReference type="ARBA" id="ARBA00022695"/>
    </source>
</evidence>
<evidence type="ECO:0000256" key="8">
    <source>
        <dbReference type="ARBA" id="ARBA00022918"/>
    </source>
</evidence>
<dbReference type="InterPro" id="IPR043128">
    <property type="entry name" value="Rev_trsase/Diguanyl_cyclase"/>
</dbReference>
<gene>
    <name evidence="13" type="ORF">RF11_08862</name>
</gene>
<evidence type="ECO:0000313" key="13">
    <source>
        <dbReference type="EMBL" id="KII61761.1"/>
    </source>
</evidence>
<feature type="domain" description="Integrase catalytic" evidence="12">
    <location>
        <begin position="995"/>
        <end position="1161"/>
    </location>
</feature>
<evidence type="ECO:0000259" key="12">
    <source>
        <dbReference type="PROSITE" id="PS50994"/>
    </source>
</evidence>
<dbReference type="OMA" id="WISSCHE"/>
<evidence type="ECO:0000259" key="10">
    <source>
        <dbReference type="PROSITE" id="PS50158"/>
    </source>
</evidence>
<evidence type="ECO:0000256" key="3">
    <source>
        <dbReference type="ARBA" id="ARBA00022679"/>
    </source>
</evidence>
<feature type="domain" description="Reverse transcriptase" evidence="11">
    <location>
        <begin position="460"/>
        <end position="639"/>
    </location>
</feature>
<keyword evidence="9" id="KW-0862">Zinc</keyword>
<dbReference type="Gene3D" id="1.10.340.70">
    <property type="match status" value="1"/>
</dbReference>
<name>A0A0C2MJG8_THEKT</name>
<dbReference type="InterPro" id="IPR041588">
    <property type="entry name" value="Integrase_H2C2"/>
</dbReference>
<dbReference type="Pfam" id="PF00665">
    <property type="entry name" value="rve"/>
    <property type="match status" value="1"/>
</dbReference>
<dbReference type="GO" id="GO:0004519">
    <property type="term" value="F:endonuclease activity"/>
    <property type="evidence" value="ECO:0007669"/>
    <property type="project" value="UniProtKB-KW"/>
</dbReference>
<dbReference type="Pfam" id="PF00078">
    <property type="entry name" value="RVT_1"/>
    <property type="match status" value="1"/>
</dbReference>
<dbReference type="InterPro" id="IPR001584">
    <property type="entry name" value="Integrase_cat-core"/>
</dbReference>
<dbReference type="CDD" id="cd00303">
    <property type="entry name" value="retropepsin_like"/>
    <property type="match status" value="1"/>
</dbReference>